<dbReference type="AlphaFoldDB" id="A0A2U1J945"/>
<evidence type="ECO:0000313" key="2">
    <source>
        <dbReference type="EMBL" id="PWA01620.1"/>
    </source>
</evidence>
<keyword evidence="3" id="KW-1185">Reference proteome</keyword>
<accession>A0A2U1J945</accession>
<feature type="chain" id="PRO_5015726140" description="Extracellular membrane protein CFEM domain-containing protein" evidence="1">
    <location>
        <begin position="18"/>
        <end position="187"/>
    </location>
</feature>
<gene>
    <name evidence="2" type="ORF">BB558_002279</name>
</gene>
<feature type="signal peptide" evidence="1">
    <location>
        <begin position="1"/>
        <end position="17"/>
    </location>
</feature>
<protein>
    <recommendedName>
        <fullName evidence="4">Extracellular membrane protein CFEM domain-containing protein</fullName>
    </recommendedName>
</protein>
<sequence length="187" mass="20348">MKFIVLAQLTQILSTSAAVVTVTVAANPTECIPTKPSSPTNSPILPIQSNPQIKPIQSTLVLPPIQSISVVPQIPPVDLYQQCLDGNGGQETKTVSNTTCKCYRDGSKSCWSASISTGNSQIPPIQPNPIIPSFQPNQLAQKISELNPFLRCVARNHGLRKVVHERHICVCKEDGNYECKPRFSNGF</sequence>
<evidence type="ECO:0000313" key="3">
    <source>
        <dbReference type="Proteomes" id="UP000245591"/>
    </source>
</evidence>
<evidence type="ECO:0000256" key="1">
    <source>
        <dbReference type="SAM" id="SignalP"/>
    </source>
</evidence>
<name>A0A2U1J945_SMIAN</name>
<dbReference type="EMBL" id="MBFU01000150">
    <property type="protein sequence ID" value="PWA01620.1"/>
    <property type="molecule type" value="Genomic_DNA"/>
</dbReference>
<proteinExistence type="predicted"/>
<comment type="caution">
    <text evidence="2">The sequence shown here is derived from an EMBL/GenBank/DDBJ whole genome shotgun (WGS) entry which is preliminary data.</text>
</comment>
<keyword evidence="1" id="KW-0732">Signal</keyword>
<organism evidence="2 3">
    <name type="scientific">Smittium angustum</name>
    <dbReference type="NCBI Taxonomy" id="133377"/>
    <lineage>
        <taxon>Eukaryota</taxon>
        <taxon>Fungi</taxon>
        <taxon>Fungi incertae sedis</taxon>
        <taxon>Zoopagomycota</taxon>
        <taxon>Kickxellomycotina</taxon>
        <taxon>Harpellomycetes</taxon>
        <taxon>Harpellales</taxon>
        <taxon>Legeriomycetaceae</taxon>
        <taxon>Smittium</taxon>
    </lineage>
</organism>
<reference evidence="2 3" key="1">
    <citation type="journal article" date="2018" name="MBio">
        <title>Comparative Genomics Reveals the Core Gene Toolbox for the Fungus-Insect Symbiosis.</title>
        <authorList>
            <person name="Wang Y."/>
            <person name="Stata M."/>
            <person name="Wang W."/>
            <person name="Stajich J.E."/>
            <person name="White M.M."/>
            <person name="Moncalvo J.M."/>
        </authorList>
    </citation>
    <scope>NUCLEOTIDE SEQUENCE [LARGE SCALE GENOMIC DNA]</scope>
    <source>
        <strain evidence="2 3">AUS-126-30</strain>
    </source>
</reference>
<evidence type="ECO:0008006" key="4">
    <source>
        <dbReference type="Google" id="ProtNLM"/>
    </source>
</evidence>
<dbReference type="Proteomes" id="UP000245591">
    <property type="component" value="Unassembled WGS sequence"/>
</dbReference>